<keyword evidence="3" id="KW-0540">Nuclease</keyword>
<organism evidence="3 4">
    <name type="scientific">Clostridium malenominatum</name>
    <dbReference type="NCBI Taxonomy" id="1539"/>
    <lineage>
        <taxon>Bacteria</taxon>
        <taxon>Bacillati</taxon>
        <taxon>Bacillota</taxon>
        <taxon>Clostridia</taxon>
        <taxon>Eubacteriales</taxon>
        <taxon>Clostridiaceae</taxon>
        <taxon>Clostridium</taxon>
    </lineage>
</organism>
<keyword evidence="1" id="KW-0378">Hydrolase</keyword>
<dbReference type="GO" id="GO:0004527">
    <property type="term" value="F:exonuclease activity"/>
    <property type="evidence" value="ECO:0007669"/>
    <property type="project" value="UniProtKB-KW"/>
</dbReference>
<keyword evidence="3" id="KW-0269">Exonuclease</keyword>
<evidence type="ECO:0000313" key="3">
    <source>
        <dbReference type="EMBL" id="GAA0721753.1"/>
    </source>
</evidence>
<dbReference type="InterPro" id="IPR004843">
    <property type="entry name" value="Calcineurin-like_PHP"/>
</dbReference>
<gene>
    <name evidence="3" type="ORF">GCM10008905_12510</name>
</gene>
<dbReference type="InterPro" id="IPR041796">
    <property type="entry name" value="Mre11_N"/>
</dbReference>
<dbReference type="RefSeq" id="WP_343767885.1">
    <property type="nucleotide sequence ID" value="NZ_BAAACF010000001.1"/>
</dbReference>
<dbReference type="PANTHER" id="PTHR30337:SF7">
    <property type="entry name" value="PHOSPHOESTERASE"/>
    <property type="match status" value="1"/>
</dbReference>
<dbReference type="PANTHER" id="PTHR30337">
    <property type="entry name" value="COMPONENT OF ATP-DEPENDENT DSDNA EXONUCLEASE"/>
    <property type="match status" value="1"/>
</dbReference>
<dbReference type="EMBL" id="BAAACF010000001">
    <property type="protein sequence ID" value="GAA0721753.1"/>
    <property type="molecule type" value="Genomic_DNA"/>
</dbReference>
<dbReference type="Gene3D" id="3.60.21.10">
    <property type="match status" value="1"/>
</dbReference>
<evidence type="ECO:0000313" key="4">
    <source>
        <dbReference type="Proteomes" id="UP001500339"/>
    </source>
</evidence>
<dbReference type="SUPFAM" id="SSF56300">
    <property type="entry name" value="Metallo-dependent phosphatases"/>
    <property type="match status" value="1"/>
</dbReference>
<comment type="caution">
    <text evidence="3">The sequence shown here is derived from an EMBL/GenBank/DDBJ whole genome shotgun (WGS) entry which is preliminary data.</text>
</comment>
<name>A0ABN1IUR4_9CLOT</name>
<reference evidence="3 4" key="1">
    <citation type="journal article" date="2019" name="Int. J. Syst. Evol. Microbiol.">
        <title>The Global Catalogue of Microorganisms (GCM) 10K type strain sequencing project: providing services to taxonomists for standard genome sequencing and annotation.</title>
        <authorList>
            <consortium name="The Broad Institute Genomics Platform"/>
            <consortium name="The Broad Institute Genome Sequencing Center for Infectious Disease"/>
            <person name="Wu L."/>
            <person name="Ma J."/>
        </authorList>
    </citation>
    <scope>NUCLEOTIDE SEQUENCE [LARGE SCALE GENOMIC DNA]</scope>
    <source>
        <strain evidence="3 4">JCM 1405</strain>
    </source>
</reference>
<dbReference type="InterPro" id="IPR050535">
    <property type="entry name" value="DNA_Repair-Maintenance_Comp"/>
</dbReference>
<sequence length="427" mass="50096">MSSDFTFIHSADIHLGKVMSISGEVNDNYNNEIFESFKYMCTYAKENKVDFILISGDLFHSRGRDIRVDKFFYEQCENIHPIKIYVIFGNHDPMKEYKEIFKRPSNVIILSSEEPQVEDIYKEGNFICRVIGQSYYSNYEKRKIHKNYDKYLNENKIFTIGMLHTGLAQDNYLPCALTELKDISKINYWALGHIHKNQILNMREPFIAYPGNIQGSDFGEEGVGGFYSVKVKNNKIDDIEFIHASKIIWEKITVNIDEKNNVETLEELIGLITLAGEEFLEKYNISNIENKTFIIRWVVEGRGEIHNLLKEKEDSILTFMKEELNYRIFKKGIPIWTEEVVIRTKPILNYGDLENNYFYKEVKEIVRLSLTNDELKNEVLKSLGQVWSYGYDELSKDYEFNLSEEDYCELIRDAMNLIEEKILEGGD</sequence>
<dbReference type="InterPro" id="IPR029052">
    <property type="entry name" value="Metallo-depent_PP-like"/>
</dbReference>
<dbReference type="Pfam" id="PF00149">
    <property type="entry name" value="Metallophos"/>
    <property type="match status" value="1"/>
</dbReference>
<evidence type="ECO:0000256" key="1">
    <source>
        <dbReference type="ARBA" id="ARBA00022801"/>
    </source>
</evidence>
<accession>A0ABN1IUR4</accession>
<protein>
    <submittedName>
        <fullName evidence="3">Exonuclease SbcCD subunit D</fullName>
    </submittedName>
</protein>
<proteinExistence type="predicted"/>
<feature type="domain" description="Calcineurin-like phosphoesterase" evidence="2">
    <location>
        <begin position="6"/>
        <end position="196"/>
    </location>
</feature>
<keyword evidence="4" id="KW-1185">Reference proteome</keyword>
<dbReference type="CDD" id="cd00840">
    <property type="entry name" value="MPP_Mre11_N"/>
    <property type="match status" value="1"/>
</dbReference>
<dbReference type="Proteomes" id="UP001500339">
    <property type="component" value="Unassembled WGS sequence"/>
</dbReference>
<evidence type="ECO:0000259" key="2">
    <source>
        <dbReference type="Pfam" id="PF00149"/>
    </source>
</evidence>